<organism evidence="5 7">
    <name type="scientific">Endobacter medicaginis</name>
    <dbReference type="NCBI Taxonomy" id="1181271"/>
    <lineage>
        <taxon>Bacteria</taxon>
        <taxon>Pseudomonadati</taxon>
        <taxon>Pseudomonadota</taxon>
        <taxon>Alphaproteobacteria</taxon>
        <taxon>Acetobacterales</taxon>
        <taxon>Acetobacteraceae</taxon>
        <taxon>Endobacter</taxon>
    </lineage>
</organism>
<dbReference type="EMBL" id="JACHXV010000008">
    <property type="protein sequence ID" value="MBB3174521.1"/>
    <property type="molecule type" value="Genomic_DNA"/>
</dbReference>
<feature type="domain" description="Gfo/Idh/MocA-like oxidoreductase N-terminal" evidence="2">
    <location>
        <begin position="12"/>
        <end position="138"/>
    </location>
</feature>
<proteinExistence type="predicted"/>
<dbReference type="InterPro" id="IPR050463">
    <property type="entry name" value="Gfo/Idh/MocA_oxidrdct_glycsds"/>
</dbReference>
<evidence type="ECO:0000256" key="1">
    <source>
        <dbReference type="ARBA" id="ARBA00023002"/>
    </source>
</evidence>
<evidence type="ECO:0000313" key="4">
    <source>
        <dbReference type="EMBL" id="MBB3174521.1"/>
    </source>
</evidence>
<dbReference type="InterPro" id="IPR036291">
    <property type="entry name" value="NAD(P)-bd_dom_sf"/>
</dbReference>
<dbReference type="AlphaFoldDB" id="A0A850NNY5"/>
<dbReference type="Gene3D" id="3.40.50.720">
    <property type="entry name" value="NAD(P)-binding Rossmann-like Domain"/>
    <property type="match status" value="1"/>
</dbReference>
<dbReference type="SUPFAM" id="SSF55347">
    <property type="entry name" value="Glyceraldehyde-3-phosphate dehydrogenase-like, C-terminal domain"/>
    <property type="match status" value="1"/>
</dbReference>
<name>A0A850NNY5_9PROT</name>
<evidence type="ECO:0000259" key="2">
    <source>
        <dbReference type="Pfam" id="PF01408"/>
    </source>
</evidence>
<dbReference type="EMBL" id="JABXXQ010000064">
    <property type="protein sequence ID" value="NVN29750.1"/>
    <property type="molecule type" value="Genomic_DNA"/>
</dbReference>
<evidence type="ECO:0000313" key="6">
    <source>
        <dbReference type="Proteomes" id="UP000557688"/>
    </source>
</evidence>
<keyword evidence="6" id="KW-1185">Reference proteome</keyword>
<dbReference type="InterPro" id="IPR000683">
    <property type="entry name" value="Gfo/Idh/MocA-like_OxRdtase_N"/>
</dbReference>
<gene>
    <name evidence="4" type="ORF">FHR90_002362</name>
    <name evidence="5" type="ORF">HUK83_05290</name>
</gene>
<sequence length="402" mass="42531">MSIATLSSPGTIGVGLVGSGFMGRAHAQAFRAVGGLFDLPLRPRLSMLADTTMDGATRAAASLGFEHACDDWRELVADPNVDLVAITTPNALHAPIALAALAAGKHVYCEKPLSVTLDEATRMCAAARAAGTVTAVGFNYLANPMLQVAREIVASGEIGEITFYRGIHAEDFMADPAAPFSWRCRPDQAGGALADIGSHALSMARFLLGDVERVFASLDTIHHRRPDPARPGTMLPVTIDDSAHMLLRFHDRPLTAHVCTTWLASGRDMQLGFEIAGTRGGLSFSQERFNELRLYRAGEAPGRSGFRTLHAGPAHGDYGAFCPAPGHQIGFGDLKTIEVARLLGAIAGHGTPIVDFDSAAMIAALSDAARRSSLEERWISLPRDAPAAAAAYASPANSEVDR</sequence>
<comment type="caution">
    <text evidence="5">The sequence shown here is derived from an EMBL/GenBank/DDBJ whole genome shotgun (WGS) entry which is preliminary data.</text>
</comment>
<reference evidence="5 7" key="1">
    <citation type="submission" date="2020-06" db="EMBL/GenBank/DDBJ databases">
        <title>Description of novel acetic acid bacteria.</title>
        <authorList>
            <person name="Sombolestani A."/>
        </authorList>
    </citation>
    <scope>NUCLEOTIDE SEQUENCE [LARGE SCALE GENOMIC DNA]</scope>
    <source>
        <strain evidence="5 7">LMG 26838</strain>
    </source>
</reference>
<dbReference type="Gene3D" id="3.30.360.10">
    <property type="entry name" value="Dihydrodipicolinate Reductase, domain 2"/>
    <property type="match status" value="1"/>
</dbReference>
<feature type="domain" description="GFO/IDH/MocA-like oxidoreductase" evidence="3">
    <location>
        <begin position="147"/>
        <end position="282"/>
    </location>
</feature>
<dbReference type="RefSeq" id="WP_176622695.1">
    <property type="nucleotide sequence ID" value="NZ_JABXXQ010000064.1"/>
</dbReference>
<keyword evidence="1" id="KW-0560">Oxidoreductase</keyword>
<dbReference type="Pfam" id="PF01408">
    <property type="entry name" value="GFO_IDH_MocA"/>
    <property type="match status" value="1"/>
</dbReference>
<dbReference type="GO" id="GO:0000166">
    <property type="term" value="F:nucleotide binding"/>
    <property type="evidence" value="ECO:0007669"/>
    <property type="project" value="InterPro"/>
</dbReference>
<evidence type="ECO:0000313" key="5">
    <source>
        <dbReference type="EMBL" id="NVN29750.1"/>
    </source>
</evidence>
<accession>A0A850NNY5</accession>
<evidence type="ECO:0000259" key="3">
    <source>
        <dbReference type="Pfam" id="PF22725"/>
    </source>
</evidence>
<dbReference type="InterPro" id="IPR055170">
    <property type="entry name" value="GFO_IDH_MocA-like_dom"/>
</dbReference>
<dbReference type="Pfam" id="PF22725">
    <property type="entry name" value="GFO_IDH_MocA_C3"/>
    <property type="match status" value="1"/>
</dbReference>
<dbReference type="Proteomes" id="UP000565205">
    <property type="component" value="Unassembled WGS sequence"/>
</dbReference>
<dbReference type="SUPFAM" id="SSF51735">
    <property type="entry name" value="NAD(P)-binding Rossmann-fold domains"/>
    <property type="match status" value="1"/>
</dbReference>
<reference evidence="4 6" key="2">
    <citation type="submission" date="2020-08" db="EMBL/GenBank/DDBJ databases">
        <title>Genomic Encyclopedia of Type Strains, Phase III (KMG-III): the genomes of soil and plant-associated and newly described type strains.</title>
        <authorList>
            <person name="Whitman W."/>
        </authorList>
    </citation>
    <scope>NUCLEOTIDE SEQUENCE [LARGE SCALE GENOMIC DNA]</scope>
    <source>
        <strain evidence="4 6">CECT 8088</strain>
    </source>
</reference>
<dbReference type="PANTHER" id="PTHR43818:SF11">
    <property type="entry name" value="BCDNA.GH03377"/>
    <property type="match status" value="1"/>
</dbReference>
<protein>
    <submittedName>
        <fullName evidence="5">Gfo/Idh/MocA family oxidoreductase</fullName>
    </submittedName>
    <submittedName>
        <fullName evidence="4">Putative dehydrogenase</fullName>
    </submittedName>
</protein>
<dbReference type="PANTHER" id="PTHR43818">
    <property type="entry name" value="BCDNA.GH03377"/>
    <property type="match status" value="1"/>
</dbReference>
<evidence type="ECO:0000313" key="7">
    <source>
        <dbReference type="Proteomes" id="UP000565205"/>
    </source>
</evidence>
<dbReference type="Proteomes" id="UP000557688">
    <property type="component" value="Unassembled WGS sequence"/>
</dbReference>
<dbReference type="GO" id="GO:0016491">
    <property type="term" value="F:oxidoreductase activity"/>
    <property type="evidence" value="ECO:0007669"/>
    <property type="project" value="UniProtKB-KW"/>
</dbReference>